<dbReference type="Pfam" id="PF00126">
    <property type="entry name" value="HTH_1"/>
    <property type="match status" value="1"/>
</dbReference>
<proteinExistence type="inferred from homology"/>
<dbReference type="InterPro" id="IPR036390">
    <property type="entry name" value="WH_DNA-bd_sf"/>
</dbReference>
<dbReference type="EMBL" id="JAJEWP010000003">
    <property type="protein sequence ID" value="MCC2616972.1"/>
    <property type="molecule type" value="Genomic_DNA"/>
</dbReference>
<feature type="domain" description="HTH lysR-type" evidence="12">
    <location>
        <begin position="1"/>
        <end position="59"/>
    </location>
</feature>
<dbReference type="SUPFAM" id="SSF46785">
    <property type="entry name" value="Winged helix' DNA-binding domain"/>
    <property type="match status" value="1"/>
</dbReference>
<keyword evidence="6" id="KW-0028">Amino-acid biosynthesis</keyword>
<dbReference type="Proteomes" id="UP001520878">
    <property type="component" value="Unassembled WGS sequence"/>
</dbReference>
<evidence type="ECO:0000256" key="10">
    <source>
        <dbReference type="ARBA" id="ARBA00023163"/>
    </source>
</evidence>
<keyword evidence="14" id="KW-1185">Reference proteome</keyword>
<evidence type="ECO:0000256" key="11">
    <source>
        <dbReference type="ARBA" id="ARBA00023167"/>
    </source>
</evidence>
<organism evidence="13 14">
    <name type="scientific">Fluctibacter halophilus</name>
    <dbReference type="NCBI Taxonomy" id="226011"/>
    <lineage>
        <taxon>Bacteria</taxon>
        <taxon>Pseudomonadati</taxon>
        <taxon>Pseudomonadota</taxon>
        <taxon>Gammaproteobacteria</taxon>
        <taxon>Alteromonadales</taxon>
        <taxon>Alteromonadaceae</taxon>
        <taxon>Fluctibacter</taxon>
    </lineage>
</organism>
<accession>A0ABS8G8S6</accession>
<dbReference type="SUPFAM" id="SSF53850">
    <property type="entry name" value="Periplasmic binding protein-like II"/>
    <property type="match status" value="1"/>
</dbReference>
<keyword evidence="7" id="KW-0805">Transcription regulation</keyword>
<keyword evidence="8" id="KW-0238">DNA-binding</keyword>
<protein>
    <recommendedName>
        <fullName evidence="3">HTH-type transcriptional regulator MetR</fullName>
    </recommendedName>
</protein>
<evidence type="ECO:0000256" key="8">
    <source>
        <dbReference type="ARBA" id="ARBA00023125"/>
    </source>
</evidence>
<keyword evidence="9" id="KW-0010">Activator</keyword>
<keyword evidence="10" id="KW-0804">Transcription</keyword>
<evidence type="ECO:0000256" key="9">
    <source>
        <dbReference type="ARBA" id="ARBA00023159"/>
    </source>
</evidence>
<dbReference type="PANTHER" id="PTHR30126">
    <property type="entry name" value="HTH-TYPE TRANSCRIPTIONAL REGULATOR"/>
    <property type="match status" value="1"/>
</dbReference>
<evidence type="ECO:0000256" key="2">
    <source>
        <dbReference type="ARBA" id="ARBA00009437"/>
    </source>
</evidence>
<dbReference type="InterPro" id="IPR005119">
    <property type="entry name" value="LysR_subst-bd"/>
</dbReference>
<dbReference type="CDD" id="cd08441">
    <property type="entry name" value="PBP2_MetR"/>
    <property type="match status" value="1"/>
</dbReference>
<dbReference type="InterPro" id="IPR036388">
    <property type="entry name" value="WH-like_DNA-bd_sf"/>
</dbReference>
<gene>
    <name evidence="13" type="ORF">LJ739_12035</name>
</gene>
<evidence type="ECO:0000256" key="6">
    <source>
        <dbReference type="ARBA" id="ARBA00022605"/>
    </source>
</evidence>
<dbReference type="PANTHER" id="PTHR30126:SF25">
    <property type="entry name" value="HTH-TYPE TRANSCRIPTIONAL REGULATOR METR"/>
    <property type="match status" value="1"/>
</dbReference>
<comment type="similarity">
    <text evidence="2">Belongs to the LysR transcriptional regulatory family.</text>
</comment>
<comment type="caution">
    <text evidence="13">The sequence shown here is derived from an EMBL/GenBank/DDBJ whole genome shotgun (WGS) entry which is preliminary data.</text>
</comment>
<dbReference type="PRINTS" id="PR00039">
    <property type="entry name" value="HTHLYSR"/>
</dbReference>
<evidence type="ECO:0000256" key="1">
    <source>
        <dbReference type="ARBA" id="ARBA00004496"/>
    </source>
</evidence>
<keyword evidence="4" id="KW-0963">Cytoplasm</keyword>
<dbReference type="Gene3D" id="3.40.190.10">
    <property type="entry name" value="Periplasmic binding protein-like II"/>
    <property type="match status" value="1"/>
</dbReference>
<keyword evidence="11" id="KW-0486">Methionine biosynthesis</keyword>
<reference evidence="13 14" key="1">
    <citation type="submission" date="2021-10" db="EMBL/GenBank/DDBJ databases">
        <title>Draft genome of Aestuariibacter halophilus JC2043.</title>
        <authorList>
            <person name="Emsley S.A."/>
            <person name="Pfannmuller K.M."/>
            <person name="Ushijima B."/>
            <person name="Saw J.H."/>
            <person name="Videau P."/>
        </authorList>
    </citation>
    <scope>NUCLEOTIDE SEQUENCE [LARGE SCALE GENOMIC DNA]</scope>
    <source>
        <strain evidence="13 14">JC2043</strain>
    </source>
</reference>
<dbReference type="PROSITE" id="PS50931">
    <property type="entry name" value="HTH_LYSR"/>
    <property type="match status" value="1"/>
</dbReference>
<dbReference type="InterPro" id="IPR000847">
    <property type="entry name" value="LysR_HTH_N"/>
</dbReference>
<keyword evidence="5" id="KW-0678">Repressor</keyword>
<evidence type="ECO:0000256" key="4">
    <source>
        <dbReference type="ARBA" id="ARBA00022490"/>
    </source>
</evidence>
<sequence>MLERHHLAILEATDRLGTLTQAANALCLTQSALSHGIKKLEGQLGVALWERDGRRLRLTAAGRHALAFAQRMLPQFADLENDLAQYAKGLQGSLRIGMECHPCYRWLVGVMQPFLSAWPKVDIDVRQRFQFGGLGALLGHDIDLLVTPDPVYKRQLQYTPVFDYELVLVVAANHRLADKTHVEPRDLGPETLFTYPVETARLDIFSQFLNPAGASVYRHTPLEATDVMLQLVANGRGITALPRWLVEEYQPRLSLKSLRLGQDGLFKQLFVGIRQSDRDVPYIQAFIQHARPDSVPLVAT</sequence>
<dbReference type="RefSeq" id="WP_229160829.1">
    <property type="nucleotide sequence ID" value="NZ_JAJEWP010000003.1"/>
</dbReference>
<evidence type="ECO:0000256" key="7">
    <source>
        <dbReference type="ARBA" id="ARBA00023015"/>
    </source>
</evidence>
<evidence type="ECO:0000256" key="3">
    <source>
        <dbReference type="ARBA" id="ARBA00019365"/>
    </source>
</evidence>
<dbReference type="Pfam" id="PF03466">
    <property type="entry name" value="LysR_substrate"/>
    <property type="match status" value="1"/>
</dbReference>
<evidence type="ECO:0000256" key="5">
    <source>
        <dbReference type="ARBA" id="ARBA00022491"/>
    </source>
</evidence>
<evidence type="ECO:0000313" key="14">
    <source>
        <dbReference type="Proteomes" id="UP001520878"/>
    </source>
</evidence>
<dbReference type="InterPro" id="IPR037406">
    <property type="entry name" value="MetR_PBP2"/>
</dbReference>
<name>A0ABS8G8S6_9ALTE</name>
<evidence type="ECO:0000259" key="12">
    <source>
        <dbReference type="PROSITE" id="PS50931"/>
    </source>
</evidence>
<comment type="subcellular location">
    <subcellularLocation>
        <location evidence="1">Cytoplasm</location>
    </subcellularLocation>
</comment>
<dbReference type="Gene3D" id="1.10.10.10">
    <property type="entry name" value="Winged helix-like DNA-binding domain superfamily/Winged helix DNA-binding domain"/>
    <property type="match status" value="1"/>
</dbReference>
<evidence type="ECO:0000313" key="13">
    <source>
        <dbReference type="EMBL" id="MCC2616972.1"/>
    </source>
</evidence>